<protein>
    <submittedName>
        <fullName evidence="1">Putative capsid protein</fullName>
    </submittedName>
</protein>
<dbReference type="Pfam" id="PF12691">
    <property type="entry name" value="Phage_tail_terminator_6"/>
    <property type="match status" value="1"/>
</dbReference>
<evidence type="ECO:0000313" key="1">
    <source>
        <dbReference type="EMBL" id="ALF02714.1"/>
    </source>
</evidence>
<name>A0A0M5M1N5_9CAUD</name>
<dbReference type="Proteomes" id="UP000201602">
    <property type="component" value="Segment"/>
</dbReference>
<organism evidence="1 2">
    <name type="scientific">Streptococcus phage A25</name>
    <dbReference type="NCBI Taxonomy" id="1701850"/>
    <lineage>
        <taxon>Viruses</taxon>
        <taxon>Duplodnaviria</taxon>
        <taxon>Heunggongvirae</taxon>
        <taxon>Uroviricota</taxon>
        <taxon>Caudoviricetes</taxon>
        <taxon>Stonewallvirus</taxon>
        <taxon>Stonewallvirus A25</taxon>
    </lineage>
</organism>
<dbReference type="RefSeq" id="YP_009191541.1">
    <property type="nucleotide sequence ID" value="NC_028697.1"/>
</dbReference>
<dbReference type="EMBL" id="KT388093">
    <property type="protein sequence ID" value="ALF02714.1"/>
    <property type="molecule type" value="Genomic_DNA"/>
</dbReference>
<gene>
    <name evidence="1" type="ORF">A25_34</name>
</gene>
<sequence length="139" mass="15889">MQNNKNFQEVLLDHINAIKDLPIKCRLDYFNDEGDDLVINAIPGGKIVKEYMDLTREVSLPFEIAVKSKNNRLASDIIWKINGDLSEFDLELLSTDDSYHFLSLEVDKPGINGQDEQGYFIYTLQVQALIEIEKGEEHG</sequence>
<dbReference type="GeneID" id="26519732"/>
<dbReference type="KEGG" id="vg:26519732"/>
<accession>A0A0M5M1N5</accession>
<evidence type="ECO:0000313" key="2">
    <source>
        <dbReference type="Proteomes" id="UP000201602"/>
    </source>
</evidence>
<dbReference type="OrthoDB" id="12648at10239"/>
<proteinExistence type="predicted"/>
<keyword evidence="2" id="KW-1185">Reference proteome</keyword>
<reference evidence="1 2" key="1">
    <citation type="submission" date="2015-08" db="EMBL/GenBank/DDBJ databases">
        <title>Complete genome sequence of transducing bacteriophage A25 of Streptococcus pyogenes.</title>
        <authorList>
            <person name="McCullor K.A."/>
            <person name="King C.J."/>
            <person name="Postoak B.M."/>
            <person name="McShan W.M."/>
        </authorList>
    </citation>
    <scope>NUCLEOTIDE SEQUENCE [LARGE SCALE GENOMIC DNA]</scope>
</reference>
<dbReference type="InterPro" id="IPR024411">
    <property type="entry name" value="Tail_terminator_phage"/>
</dbReference>